<evidence type="ECO:0000256" key="1">
    <source>
        <dbReference type="SAM" id="Coils"/>
    </source>
</evidence>
<feature type="coiled-coil region" evidence="1">
    <location>
        <begin position="235"/>
        <end position="288"/>
    </location>
</feature>
<dbReference type="EMBL" id="MN032614">
    <property type="protein sequence ID" value="QDJ96858.1"/>
    <property type="molecule type" value="Genomic_DNA"/>
</dbReference>
<evidence type="ECO:0008006" key="4">
    <source>
        <dbReference type="Google" id="ProtNLM"/>
    </source>
</evidence>
<name>A0A514TV03_9CAUD</name>
<gene>
    <name evidence="2" type="ORF">PS1_0099</name>
</gene>
<sequence>MILIKNYSKADLLLTIDRELNHVVGFKDSMKLFKEVLGGYNTLSTYIDHNAVLKGIQSKVKSKIGNNFDLLGAIEMGVNNVASVLPELRKQVSQSSTKTYDGETITFKERGILDTVSAINFFNRYTNMVLDILLTQGYDEKTDVKSLLNKVDFAFFNDTAAYYGNLLTRFSEGYKVVLEAIEALSDEQVDDLSEGIIAEAEGKEAVSVRQGLAPHELNPLFWIRLWKMRRDVSTIQVSQEQIELMAMKIARLNNKRSGTEDPALDRQIETYENEILKKRAKIEAIMGKYNG</sequence>
<keyword evidence="1" id="KW-0175">Coiled coil</keyword>
<organism evidence="2 3">
    <name type="scientific">Aeromonas phage PS1</name>
    <dbReference type="NCBI Taxonomy" id="2591406"/>
    <lineage>
        <taxon>Viruses</taxon>
        <taxon>Duplodnaviria</taxon>
        <taxon>Heunggongvirae</taxon>
        <taxon>Uroviricota</taxon>
        <taxon>Caudoviricetes</taxon>
        <taxon>Chimalliviridae</taxon>
        <taxon>Ferozepurvirus</taxon>
        <taxon>Ferozepurvirus PS1</taxon>
    </lineage>
</organism>
<accession>A0A514TV03</accession>
<evidence type="ECO:0000313" key="3">
    <source>
        <dbReference type="Proteomes" id="UP000317703"/>
    </source>
</evidence>
<reference evidence="2" key="1">
    <citation type="submission" date="2019-06" db="EMBL/GenBank/DDBJ databases">
        <title>Complete genome sequence of Aeromonas hydrophila bacteriophage PS1.</title>
        <authorList>
            <person name="Rai S."/>
            <person name="Tyagi A."/>
            <person name="Kumar N."/>
            <person name="Singh N."/>
        </authorList>
    </citation>
    <scope>NUCLEOTIDE SEQUENCE [LARGE SCALE GENOMIC DNA]</scope>
</reference>
<dbReference type="Proteomes" id="UP000317703">
    <property type="component" value="Segment"/>
</dbReference>
<proteinExistence type="predicted"/>
<keyword evidence="3" id="KW-1185">Reference proteome</keyword>
<evidence type="ECO:0000313" key="2">
    <source>
        <dbReference type="EMBL" id="QDJ96858.1"/>
    </source>
</evidence>
<protein>
    <recommendedName>
        <fullName evidence="4">Virion structural protein</fullName>
    </recommendedName>
</protein>